<reference evidence="3 4" key="1">
    <citation type="submission" date="2019-02" db="EMBL/GenBank/DDBJ databases">
        <title>Deep-cultivation of Planctomycetes and their phenomic and genomic characterization uncovers novel biology.</title>
        <authorList>
            <person name="Wiegand S."/>
            <person name="Jogler M."/>
            <person name="Boedeker C."/>
            <person name="Pinto D."/>
            <person name="Vollmers J."/>
            <person name="Rivas-Marin E."/>
            <person name="Kohn T."/>
            <person name="Peeters S.H."/>
            <person name="Heuer A."/>
            <person name="Rast P."/>
            <person name="Oberbeckmann S."/>
            <person name="Bunk B."/>
            <person name="Jeske O."/>
            <person name="Meyerdierks A."/>
            <person name="Storesund J.E."/>
            <person name="Kallscheuer N."/>
            <person name="Luecker S."/>
            <person name="Lage O.M."/>
            <person name="Pohl T."/>
            <person name="Merkel B.J."/>
            <person name="Hornburger P."/>
            <person name="Mueller R.-W."/>
            <person name="Bruemmer F."/>
            <person name="Labrenz M."/>
            <person name="Spormann A.M."/>
            <person name="Op den Camp H."/>
            <person name="Overmann J."/>
            <person name="Amann R."/>
            <person name="Jetten M.S.M."/>
            <person name="Mascher T."/>
            <person name="Medema M.H."/>
            <person name="Devos D.P."/>
            <person name="Kaster A.-K."/>
            <person name="Ovreas L."/>
            <person name="Rohde M."/>
            <person name="Galperin M.Y."/>
            <person name="Jogler C."/>
        </authorList>
    </citation>
    <scope>NUCLEOTIDE SEQUENCE [LARGE SCALE GENOMIC DNA]</scope>
    <source>
        <strain evidence="3 4">Poly30</strain>
    </source>
</reference>
<keyword evidence="4" id="KW-1185">Reference proteome</keyword>
<proteinExistence type="predicted"/>
<keyword evidence="2" id="KW-0812">Transmembrane</keyword>
<accession>A0A518ELV9</accession>
<feature type="compositionally biased region" description="Polar residues" evidence="1">
    <location>
        <begin position="39"/>
        <end position="56"/>
    </location>
</feature>
<sequence>MIPSSGPAGPSRRLTLLRVAALVTSIGVAGFLVMNAQRSATRASETPENGPTQESLLRTAEDPAPASQEAPSNHFLYSSKLLQTVDLAEPEVVQRPVFLPSSKSVPIVFPIEEQPVTATLPGAAEQATTSDTIREGS</sequence>
<dbReference type="Proteomes" id="UP000320390">
    <property type="component" value="Chromosome"/>
</dbReference>
<organism evidence="3 4">
    <name type="scientific">Saltatorellus ferox</name>
    <dbReference type="NCBI Taxonomy" id="2528018"/>
    <lineage>
        <taxon>Bacteria</taxon>
        <taxon>Pseudomonadati</taxon>
        <taxon>Planctomycetota</taxon>
        <taxon>Planctomycetia</taxon>
        <taxon>Planctomycetia incertae sedis</taxon>
        <taxon>Saltatorellus</taxon>
    </lineage>
</organism>
<evidence type="ECO:0000313" key="3">
    <source>
        <dbReference type="EMBL" id="QDV05068.1"/>
    </source>
</evidence>
<feature type="transmembrane region" description="Helical" evidence="2">
    <location>
        <begin position="15"/>
        <end position="34"/>
    </location>
</feature>
<evidence type="ECO:0000313" key="4">
    <source>
        <dbReference type="Proteomes" id="UP000320390"/>
    </source>
</evidence>
<gene>
    <name evidence="3" type="ORF">Poly30_05630</name>
</gene>
<dbReference type="AlphaFoldDB" id="A0A518ELV9"/>
<evidence type="ECO:0000256" key="2">
    <source>
        <dbReference type="SAM" id="Phobius"/>
    </source>
</evidence>
<dbReference type="EMBL" id="CP036434">
    <property type="protein sequence ID" value="QDV05068.1"/>
    <property type="molecule type" value="Genomic_DNA"/>
</dbReference>
<feature type="region of interest" description="Disordered" evidence="1">
    <location>
        <begin position="39"/>
        <end position="71"/>
    </location>
</feature>
<name>A0A518ELV9_9BACT</name>
<protein>
    <submittedName>
        <fullName evidence="3">Uncharacterized protein</fullName>
    </submittedName>
</protein>
<evidence type="ECO:0000256" key="1">
    <source>
        <dbReference type="SAM" id="MobiDB-lite"/>
    </source>
</evidence>
<keyword evidence="2" id="KW-1133">Transmembrane helix</keyword>
<dbReference type="RefSeq" id="WP_419190888.1">
    <property type="nucleotide sequence ID" value="NZ_CP036434.1"/>
</dbReference>
<keyword evidence="2" id="KW-0472">Membrane</keyword>